<feature type="compositionally biased region" description="Low complexity" evidence="1">
    <location>
        <begin position="16"/>
        <end position="25"/>
    </location>
</feature>
<protein>
    <submittedName>
        <fullName evidence="2">Uncharacterized protein</fullName>
    </submittedName>
</protein>
<feature type="region of interest" description="Disordered" evidence="1">
    <location>
        <begin position="490"/>
        <end position="574"/>
    </location>
</feature>
<keyword evidence="3" id="KW-1185">Reference proteome</keyword>
<sequence length="574" mass="62278">MDLEAELEEGEACFQNNINHNNNNNDGDDDESRIDPDVALSYLDEKLQDVLGHFQKDFEGGVSAENLGAKFGGYGSFLPTYQRSPAGPHSKTPPKVNVNNASPNHLHLEGGRQNSVSISTASQITRHGSVSTSSAPPPPPPPRGLSKNGKVKEEVHMSSARAADKFTSNGQQSINNNFGNPSDPKSLKVRIKVGSDNLSTRKKAEIYSGLGLDVSPSSSLEANPVNSDDLCHVPNDIPCDESPTSILEMMTSFPVLGGLLLSPLSYDLLYLTEKEKWEDSSCGSVHKRSQENIFSVNKPDSKTDRSEKKPKNEDHLAFMEPINGNGSVKREESLDFRKGDAYTGEPSVMPKEESLDPVFIHDDVRVEKPIKKDNLVGDASSDEKFLTFPAKSDSDASKSGKILDSGSVKPPKQMVAQKATSHEKDGMKLATSSSGSKKKSKGSQSLENGLKNDHSSSKNKNKSHVLKSEDAKNNIGKVRETYKDFFGELDPELEDCDDVPLKDKPLGDKPKDYRDTEKGTLESEISSKERLNAKNDLKPPSLVYPAVGPPTTGNGGPFSDTAAATVPALVNEDW</sequence>
<feature type="compositionally biased region" description="Acidic residues" evidence="1">
    <location>
        <begin position="1"/>
        <end position="11"/>
    </location>
</feature>
<feature type="compositionally biased region" description="Basic and acidic residues" evidence="1">
    <location>
        <begin position="499"/>
        <end position="537"/>
    </location>
</feature>
<reference evidence="2" key="1">
    <citation type="submission" date="2022-06" db="EMBL/GenBank/DDBJ databases">
        <title>Uncovering the hologenomic basis of an extraordinary plant invasion.</title>
        <authorList>
            <person name="Bieker V.C."/>
            <person name="Martin M.D."/>
            <person name="Gilbert T."/>
            <person name="Hodgins K."/>
            <person name="Battlay P."/>
            <person name="Petersen B."/>
            <person name="Wilson J."/>
        </authorList>
    </citation>
    <scope>NUCLEOTIDE SEQUENCE</scope>
    <source>
        <strain evidence="2">AA19_3_7</strain>
        <tissue evidence="2">Leaf</tissue>
    </source>
</reference>
<proteinExistence type="predicted"/>
<comment type="caution">
    <text evidence="2">The sequence shown here is derived from an EMBL/GenBank/DDBJ whole genome shotgun (WGS) entry which is preliminary data.</text>
</comment>
<feature type="non-terminal residue" evidence="2">
    <location>
        <position position="574"/>
    </location>
</feature>
<evidence type="ECO:0000313" key="2">
    <source>
        <dbReference type="EMBL" id="KAI7747695.1"/>
    </source>
</evidence>
<feature type="compositionally biased region" description="Polar residues" evidence="1">
    <location>
        <begin position="112"/>
        <end position="134"/>
    </location>
</feature>
<accession>A0AAD5CWK8</accession>
<feature type="compositionally biased region" description="Basic and acidic residues" evidence="1">
    <location>
        <begin position="299"/>
        <end position="317"/>
    </location>
</feature>
<name>A0AAD5CWK8_AMBAR</name>
<dbReference type="EMBL" id="JAMZMK010006707">
    <property type="protein sequence ID" value="KAI7747695.1"/>
    <property type="molecule type" value="Genomic_DNA"/>
</dbReference>
<gene>
    <name evidence="2" type="ORF">M8C21_029033</name>
</gene>
<evidence type="ECO:0000256" key="1">
    <source>
        <dbReference type="SAM" id="MobiDB-lite"/>
    </source>
</evidence>
<dbReference type="PANTHER" id="PTHR46524">
    <property type="entry name" value="CW-TYPE ZINC FINGER"/>
    <property type="match status" value="1"/>
</dbReference>
<feature type="region of interest" description="Disordered" evidence="1">
    <location>
        <begin position="1"/>
        <end position="35"/>
    </location>
</feature>
<feature type="compositionally biased region" description="Polar residues" evidence="1">
    <location>
        <begin position="166"/>
        <end position="180"/>
    </location>
</feature>
<evidence type="ECO:0000313" key="3">
    <source>
        <dbReference type="Proteomes" id="UP001206925"/>
    </source>
</evidence>
<feature type="region of interest" description="Disordered" evidence="1">
    <location>
        <begin position="82"/>
        <end position="186"/>
    </location>
</feature>
<dbReference type="Proteomes" id="UP001206925">
    <property type="component" value="Unassembled WGS sequence"/>
</dbReference>
<dbReference type="AlphaFoldDB" id="A0AAD5CWK8"/>
<organism evidence="2 3">
    <name type="scientific">Ambrosia artemisiifolia</name>
    <name type="common">Common ragweed</name>
    <dbReference type="NCBI Taxonomy" id="4212"/>
    <lineage>
        <taxon>Eukaryota</taxon>
        <taxon>Viridiplantae</taxon>
        <taxon>Streptophyta</taxon>
        <taxon>Embryophyta</taxon>
        <taxon>Tracheophyta</taxon>
        <taxon>Spermatophyta</taxon>
        <taxon>Magnoliopsida</taxon>
        <taxon>eudicotyledons</taxon>
        <taxon>Gunneridae</taxon>
        <taxon>Pentapetalae</taxon>
        <taxon>asterids</taxon>
        <taxon>campanulids</taxon>
        <taxon>Asterales</taxon>
        <taxon>Asteraceae</taxon>
        <taxon>Asteroideae</taxon>
        <taxon>Heliantheae alliance</taxon>
        <taxon>Heliantheae</taxon>
        <taxon>Ambrosia</taxon>
    </lineage>
</organism>
<dbReference type="PANTHER" id="PTHR46524:SF7">
    <property type="entry name" value="CW-TYPE ZINC FINGER"/>
    <property type="match status" value="1"/>
</dbReference>
<dbReference type="InterPro" id="IPR055300">
    <property type="entry name" value="CWZF3/5/7"/>
</dbReference>
<feature type="region of interest" description="Disordered" evidence="1">
    <location>
        <begin position="369"/>
        <end position="474"/>
    </location>
</feature>
<feature type="compositionally biased region" description="Basic and acidic residues" evidence="1">
    <location>
        <begin position="369"/>
        <end position="385"/>
    </location>
</feature>
<feature type="region of interest" description="Disordered" evidence="1">
    <location>
        <begin position="288"/>
        <end position="334"/>
    </location>
</feature>